<evidence type="ECO:0000313" key="19">
    <source>
        <dbReference type="Proteomes" id="UP000736384"/>
    </source>
</evidence>
<evidence type="ECO:0000256" key="12">
    <source>
        <dbReference type="ARBA" id="ARBA00034013"/>
    </source>
</evidence>
<dbReference type="EC" id="3.2.1.141" evidence="4 13"/>
<dbReference type="InterPro" id="IPR013783">
    <property type="entry name" value="Ig-like_fold"/>
</dbReference>
<feature type="site" description="Transition state stabilizer" evidence="16">
    <location>
        <position position="388"/>
    </location>
</feature>
<proteinExistence type="inferred from homology"/>
<sequence>MNGDLSMSIPSYNKRFGAHLLDGKNTRFTLWAPDAERVDLEILSDGRLPMNKEQGGWFVLEAPCGAGTQYRYRIDDEISVPDPASRSQVVGLHGPSMVVDPKAYQWQHPQWRGRPWHETVIYELHAGLLGGFHGVEAQLAELAELGVTAIELMPIGEFPGTRNWGYDGALPFAPESVYGSPDDLKHLIDTAHGHGLMVFLDVVYNHFGPDGNHLGRYAKAFFRHDEQTLWGDAIDFRHQEVRDFFIENALMWLQEYRFDGLRLDAVHAIGERAFLTELAQRVHVAAEPGRHVHLMLENEKNQTSLLEEGYVAQWNDDGHNVLHTLLTGEQQGYYADFHQGAAEKLALCLSEGLVFQGQIARQGQSEPCGEPSAHLPPSAFILFLQNHDQVGNRAFGERLVSLADADALRAATSLLLLSPMVPLLFMGEEWGTHRPFLYFTCHQSPELAEAVREGRRREFCRFEPFHDMTLCERIPDPNDEKTFTASQPDFQCCLDPKHGEWRALYHHLLGLRRREIIPRLPGTRALGADVLGKAAVVAYWRLGDSSLLRIELNLGDQAVALQEHHKHGRLLFASQDMEEFHEHQGKLPPRMARVYLVAPDEQR</sequence>
<dbReference type="InterPro" id="IPR044901">
    <property type="entry name" value="Trehalose_TreZ_E-set_sf"/>
</dbReference>
<dbReference type="GO" id="GO:0033942">
    <property type="term" value="F:4-alpha-D-(1-&gt;4)-alpha-D-glucanotrehalose trehalohydrolase activity"/>
    <property type="evidence" value="ECO:0007669"/>
    <property type="project" value="UniProtKB-EC"/>
</dbReference>
<evidence type="ECO:0000256" key="14">
    <source>
        <dbReference type="PIRNR" id="PIRNR006337"/>
    </source>
</evidence>
<dbReference type="InterPro" id="IPR017853">
    <property type="entry name" value="GH"/>
</dbReference>
<evidence type="ECO:0000256" key="11">
    <source>
        <dbReference type="ARBA" id="ARBA00033284"/>
    </source>
</evidence>
<dbReference type="Pfam" id="PF02922">
    <property type="entry name" value="CBM_48"/>
    <property type="match status" value="1"/>
</dbReference>
<keyword evidence="9 14" id="KW-0326">Glycosidase</keyword>
<evidence type="ECO:0000256" key="6">
    <source>
        <dbReference type="ARBA" id="ARBA00022490"/>
    </source>
</evidence>
<dbReference type="EMBL" id="JAAPAP010000002">
    <property type="protein sequence ID" value="NHN76280.1"/>
    <property type="molecule type" value="Genomic_DNA"/>
</dbReference>
<evidence type="ECO:0000256" key="9">
    <source>
        <dbReference type="ARBA" id="ARBA00023295"/>
    </source>
</evidence>
<accession>A0AA44C5B9</accession>
<evidence type="ECO:0000256" key="10">
    <source>
        <dbReference type="ARBA" id="ARBA00032057"/>
    </source>
</evidence>
<dbReference type="Gene3D" id="3.20.20.80">
    <property type="entry name" value="Glycosidases"/>
    <property type="match status" value="1"/>
</dbReference>
<dbReference type="GO" id="GO:0005737">
    <property type="term" value="C:cytoplasm"/>
    <property type="evidence" value="ECO:0007669"/>
    <property type="project" value="UniProtKB-SubCell"/>
</dbReference>
<dbReference type="Gene3D" id="2.60.40.10">
    <property type="entry name" value="Immunoglobulins"/>
    <property type="match status" value="1"/>
</dbReference>
<evidence type="ECO:0000256" key="15">
    <source>
        <dbReference type="PIRSR" id="PIRSR006337-1"/>
    </source>
</evidence>
<name>A0AA44C5B9_9GAMM</name>
<feature type="active site" description="Nucleophile" evidence="15">
    <location>
        <position position="264"/>
    </location>
</feature>
<keyword evidence="6" id="KW-0963">Cytoplasm</keyword>
<dbReference type="Pfam" id="PF11941">
    <property type="entry name" value="DUF3459"/>
    <property type="match status" value="1"/>
</dbReference>
<dbReference type="SUPFAM" id="SSF51445">
    <property type="entry name" value="(Trans)glycosidases"/>
    <property type="match status" value="1"/>
</dbReference>
<keyword evidence="7 14" id="KW-0378">Hydrolase</keyword>
<evidence type="ECO:0000256" key="8">
    <source>
        <dbReference type="ARBA" id="ARBA00023277"/>
    </source>
</evidence>
<evidence type="ECO:0000256" key="13">
    <source>
        <dbReference type="NCBIfam" id="TIGR02402"/>
    </source>
</evidence>
<dbReference type="SMART" id="SM00642">
    <property type="entry name" value="Aamy"/>
    <property type="match status" value="1"/>
</dbReference>
<feature type="active site" description="Proton donor" evidence="15">
    <location>
        <position position="297"/>
    </location>
</feature>
<dbReference type="Gene3D" id="1.10.10.760">
    <property type="entry name" value="E-set domains of sugar-utilizing enzymes"/>
    <property type="match status" value="1"/>
</dbReference>
<comment type="similarity">
    <text evidence="3 14">Belongs to the glycosyl hydrolase 13 family.</text>
</comment>
<evidence type="ECO:0000256" key="16">
    <source>
        <dbReference type="PIRSR" id="PIRSR006337-3"/>
    </source>
</evidence>
<organism evidence="18 19">
    <name type="scientific">Azotobacter chroococcum</name>
    <dbReference type="NCBI Taxonomy" id="353"/>
    <lineage>
        <taxon>Bacteria</taxon>
        <taxon>Pseudomonadati</taxon>
        <taxon>Pseudomonadota</taxon>
        <taxon>Gammaproteobacteria</taxon>
        <taxon>Pseudomonadales</taxon>
        <taxon>Pseudomonadaceae</taxon>
        <taxon>Azotobacter</taxon>
    </lineage>
</organism>
<evidence type="ECO:0000256" key="7">
    <source>
        <dbReference type="ARBA" id="ARBA00022801"/>
    </source>
</evidence>
<gene>
    <name evidence="18" type="primary">treZ</name>
    <name evidence="18" type="ORF">HA520_03130</name>
</gene>
<reference evidence="18" key="1">
    <citation type="submission" date="2020-03" db="EMBL/GenBank/DDBJ databases">
        <title>Genome assembly of Azotobacter chroococcum W5.</title>
        <authorList>
            <person name="Kannepalli A."/>
        </authorList>
    </citation>
    <scope>NUCLEOTIDE SEQUENCE</scope>
    <source>
        <strain evidence="18">W5</strain>
    </source>
</reference>
<dbReference type="AlphaFoldDB" id="A0AA44C5B9"/>
<dbReference type="Pfam" id="PF00128">
    <property type="entry name" value="Alpha-amylase"/>
    <property type="match status" value="1"/>
</dbReference>
<keyword evidence="8" id="KW-0119">Carbohydrate metabolism</keyword>
<dbReference type="InterPro" id="IPR006047">
    <property type="entry name" value="GH13_cat_dom"/>
</dbReference>
<dbReference type="PIRSF" id="PIRSF006337">
    <property type="entry name" value="Trehalose_TreZ"/>
    <property type="match status" value="1"/>
</dbReference>
<comment type="caution">
    <text evidence="18">The sequence shown here is derived from an EMBL/GenBank/DDBJ whole genome shotgun (WGS) entry which is preliminary data.</text>
</comment>
<dbReference type="InterPro" id="IPR012768">
    <property type="entry name" value="Trehalose_TreZ"/>
</dbReference>
<protein>
    <recommendedName>
        <fullName evidence="5 13">Malto-oligosyltrehalose trehalohydrolase</fullName>
        <shortName evidence="14">MTHase</shortName>
        <ecNumber evidence="4 13">3.2.1.141</ecNumber>
    </recommendedName>
    <alternativeName>
        <fullName evidence="11 14">4-alpha-D-((1-&gt;4)-alpha-D-glucano)trehalose trehalohydrolase</fullName>
    </alternativeName>
    <alternativeName>
        <fullName evidence="10 14">Maltooligosyl trehalose trehalohydrolase</fullName>
    </alternativeName>
</protein>
<evidence type="ECO:0000256" key="3">
    <source>
        <dbReference type="ARBA" id="ARBA00008061"/>
    </source>
</evidence>
<dbReference type="InterPro" id="IPR014756">
    <property type="entry name" value="Ig_E-set"/>
</dbReference>
<dbReference type="GO" id="GO:0005992">
    <property type="term" value="P:trehalose biosynthetic process"/>
    <property type="evidence" value="ECO:0007669"/>
    <property type="project" value="UniProtKB-UniRule"/>
</dbReference>
<dbReference type="PANTHER" id="PTHR43651">
    <property type="entry name" value="1,4-ALPHA-GLUCAN-BRANCHING ENZYME"/>
    <property type="match status" value="1"/>
</dbReference>
<evidence type="ECO:0000256" key="5">
    <source>
        <dbReference type="ARBA" id="ARBA00015938"/>
    </source>
</evidence>
<comment type="subcellular location">
    <subcellularLocation>
        <location evidence="1 15">Cytoplasm</location>
    </subcellularLocation>
</comment>
<dbReference type="SUPFAM" id="SSF81296">
    <property type="entry name" value="E set domains"/>
    <property type="match status" value="1"/>
</dbReference>
<dbReference type="InterPro" id="IPR022567">
    <property type="entry name" value="DUF3459"/>
</dbReference>
<evidence type="ECO:0000256" key="2">
    <source>
        <dbReference type="ARBA" id="ARBA00005199"/>
    </source>
</evidence>
<dbReference type="CDD" id="cd02853">
    <property type="entry name" value="E_set_MTHase_like_N"/>
    <property type="match status" value="1"/>
</dbReference>
<dbReference type="InterPro" id="IPR004193">
    <property type="entry name" value="Glyco_hydro_13_N"/>
</dbReference>
<dbReference type="NCBIfam" id="TIGR02402">
    <property type="entry name" value="trehalose_TreZ"/>
    <property type="match status" value="1"/>
</dbReference>
<evidence type="ECO:0000259" key="17">
    <source>
        <dbReference type="SMART" id="SM00642"/>
    </source>
</evidence>
<comment type="pathway">
    <text evidence="2 14">Glycan biosynthesis; trehalose biosynthesis.</text>
</comment>
<comment type="catalytic activity">
    <reaction evidence="12 14">
        <text>hydrolysis of (1-&gt;4)-alpha-D-glucosidic linkage in 4-alpha-D-[(1-&gt;4)-alpha-D-glucanosyl]n trehalose to yield trehalose and (1-&gt;4)-alpha-D-glucan.</text>
        <dbReference type="EC" id="3.2.1.141"/>
    </reaction>
</comment>
<dbReference type="PANTHER" id="PTHR43651:SF11">
    <property type="entry name" value="MALTO-OLIGOSYLTREHALOSE TREHALOHYDROLASE"/>
    <property type="match status" value="1"/>
</dbReference>
<evidence type="ECO:0000313" key="18">
    <source>
        <dbReference type="EMBL" id="NHN76280.1"/>
    </source>
</evidence>
<dbReference type="Proteomes" id="UP000736384">
    <property type="component" value="Unassembled WGS sequence"/>
</dbReference>
<feature type="domain" description="Glycosyl hydrolase family 13 catalytic" evidence="17">
    <location>
        <begin position="119"/>
        <end position="455"/>
    </location>
</feature>
<dbReference type="CDD" id="cd11325">
    <property type="entry name" value="AmyAc_GTHase"/>
    <property type="match status" value="1"/>
</dbReference>
<evidence type="ECO:0000256" key="1">
    <source>
        <dbReference type="ARBA" id="ARBA00004496"/>
    </source>
</evidence>
<evidence type="ECO:0000256" key="4">
    <source>
        <dbReference type="ARBA" id="ARBA00012268"/>
    </source>
</evidence>